<reference evidence="15 16" key="1">
    <citation type="submission" date="2018-06" db="EMBL/GenBank/DDBJ databases">
        <authorList>
            <consortium name="Pathogen Informatics"/>
            <person name="Doyle S."/>
        </authorList>
    </citation>
    <scope>NUCLEOTIDE SEQUENCE [LARGE SCALE GENOMIC DNA]</scope>
    <source>
        <strain evidence="15 16">NCTC11679</strain>
    </source>
</reference>
<sequence>MKPEDFRADAKRPLTGEEYLKSLQDGREIYIYGERVKDVTTHPAFRNAAASVAQLYDALHKPEMQDSLCWGTDTGSGGYTHKFFRVAKSADDLRQQRDAIAEWSRLSYGWMGRTPDYKAAFGCALGANPAFYGQFEQNARNWYTRIQETGLYFNHAIVNPPIDRHKPADEVKDVYIKLEKETDAGIIVSGAKVVATNSALTHYNMIGFGSAQVMGENPDFALMFVAPMDAEGVKLISRASYEMVAGATGSPYDYPLSSRFDENDAILVMDKVLIPWENVLIYRDFDRCRRWTMEGGFARMYPPAGLRASGGQTGLYHCPAEAFSGMYRHPRIPWRAGRPWRSGGVAQHVLGVKRFHVLGSDAVGQRRMAAGSRRAADLSRDGPDGLRQDQEHHRAQRHQRPDLSAIQRPRSEQPADRPVSGEVRARLQRYGPR</sequence>
<dbReference type="FunFam" id="2.40.110.10:FF:000026">
    <property type="entry name" value="4-hydroxyphenylacetate 3-monooxygenase oxygenase component"/>
    <property type="match status" value="1"/>
</dbReference>
<feature type="compositionally biased region" description="Basic and acidic residues" evidence="13">
    <location>
        <begin position="374"/>
        <end position="393"/>
    </location>
</feature>
<dbReference type="Gene3D" id="2.40.110.10">
    <property type="entry name" value="Butyryl-CoA Dehydrogenase, subunit A, domain 2"/>
    <property type="match status" value="1"/>
</dbReference>
<keyword evidence="5 15" id="KW-0503">Monooxygenase</keyword>
<dbReference type="GO" id="GO:0016627">
    <property type="term" value="F:oxidoreductase activity, acting on the CH-CH group of donors"/>
    <property type="evidence" value="ECO:0007669"/>
    <property type="project" value="InterPro"/>
</dbReference>
<keyword evidence="2" id="KW-0285">Flavoprotein</keyword>
<evidence type="ECO:0000256" key="12">
    <source>
        <dbReference type="ARBA" id="ARBA00084027"/>
    </source>
</evidence>
<dbReference type="InterPro" id="IPR024674">
    <property type="entry name" value="HpaB/PvcC/4-BUDH_N"/>
</dbReference>
<evidence type="ECO:0000256" key="8">
    <source>
        <dbReference type="ARBA" id="ARBA00064926"/>
    </source>
</evidence>
<dbReference type="AlphaFoldDB" id="A0A378CFE2"/>
<dbReference type="EMBL" id="UGMG01000001">
    <property type="protein sequence ID" value="STV70493.1"/>
    <property type="molecule type" value="Genomic_DNA"/>
</dbReference>
<dbReference type="GO" id="GO:0052881">
    <property type="term" value="F:4-hydroxyphenylacetate 3-monooxygenase activity"/>
    <property type="evidence" value="ECO:0007669"/>
    <property type="project" value="UniProtKB-EC"/>
</dbReference>
<evidence type="ECO:0000256" key="6">
    <source>
        <dbReference type="ARBA" id="ARBA00052837"/>
    </source>
</evidence>
<gene>
    <name evidence="15" type="primary">hpaB</name>
    <name evidence="15" type="ORF">NCTC11679_04946</name>
</gene>
<dbReference type="PANTHER" id="PTHR36117">
    <property type="entry name" value="4-HYDROXYPHENYLACETATE 3-MONOOXYGENASE-RELATED"/>
    <property type="match status" value="1"/>
</dbReference>
<evidence type="ECO:0000256" key="5">
    <source>
        <dbReference type="ARBA" id="ARBA00023033"/>
    </source>
</evidence>
<organism evidence="15 16">
    <name type="scientific">Klebsiella pneumoniae</name>
    <dbReference type="NCBI Taxonomy" id="573"/>
    <lineage>
        <taxon>Bacteria</taxon>
        <taxon>Pseudomonadati</taxon>
        <taxon>Pseudomonadota</taxon>
        <taxon>Gammaproteobacteria</taxon>
        <taxon>Enterobacterales</taxon>
        <taxon>Enterobacteriaceae</taxon>
        <taxon>Klebsiella/Raoultella group</taxon>
        <taxon>Klebsiella</taxon>
        <taxon>Klebsiella pneumoniae complex</taxon>
    </lineage>
</organism>
<comment type="similarity">
    <text evidence="7">Belongs to the FADH(2)-utilizing monooxygenase family.</text>
</comment>
<evidence type="ECO:0000256" key="11">
    <source>
        <dbReference type="ARBA" id="ARBA00083520"/>
    </source>
</evidence>
<evidence type="ECO:0000256" key="1">
    <source>
        <dbReference type="ARBA" id="ARBA00005112"/>
    </source>
</evidence>
<evidence type="ECO:0000256" key="7">
    <source>
        <dbReference type="ARBA" id="ARBA00061227"/>
    </source>
</evidence>
<evidence type="ECO:0000256" key="9">
    <source>
        <dbReference type="ARBA" id="ARBA00066391"/>
    </source>
</evidence>
<feature type="domain" description="HpaB/PvcC/4-BUDH N-terminal" evidence="14">
    <location>
        <begin position="15"/>
        <end position="281"/>
    </location>
</feature>
<evidence type="ECO:0000256" key="3">
    <source>
        <dbReference type="ARBA" id="ARBA00022827"/>
    </source>
</evidence>
<dbReference type="InterPro" id="IPR046373">
    <property type="entry name" value="Acyl-CoA_Oxase/DH_mid-dom_sf"/>
</dbReference>
<dbReference type="EC" id="1.14.14.9" evidence="9"/>
<dbReference type="InterPro" id="IPR009100">
    <property type="entry name" value="AcylCoA_DH/oxidase_NM_dom_sf"/>
</dbReference>
<evidence type="ECO:0000256" key="10">
    <source>
        <dbReference type="ARBA" id="ARBA00071045"/>
    </source>
</evidence>
<name>A0A378CFE2_KLEPN</name>
<accession>A0A378CFE2</accession>
<keyword evidence="4 15" id="KW-0560">Oxidoreductase</keyword>
<comment type="subunit">
    <text evidence="8">4-HPA 3-monooxygenase consists of a reductase component HpaC and an oxygenase component HpaB.</text>
</comment>
<keyword evidence="3" id="KW-0274">FAD</keyword>
<dbReference type="Gene3D" id="1.10.3140.10">
    <property type="entry name" value="4-hydroxybutyryl-coa dehydratase, domain 1"/>
    <property type="match status" value="1"/>
</dbReference>
<evidence type="ECO:0000313" key="16">
    <source>
        <dbReference type="Proteomes" id="UP000255239"/>
    </source>
</evidence>
<dbReference type="InterPro" id="IPR004925">
    <property type="entry name" value="HpaB/PvcC/4-BUDH"/>
</dbReference>
<comment type="pathway">
    <text evidence="1">Aromatic compound metabolism; 4-hydroxyphenylacetate degradation; pyruvate and succinate semialdehyde from 4-hydroxyphenylacetate: step 1/7.</text>
</comment>
<feature type="region of interest" description="Disordered" evidence="13">
    <location>
        <begin position="366"/>
        <end position="433"/>
    </location>
</feature>
<evidence type="ECO:0000256" key="2">
    <source>
        <dbReference type="ARBA" id="ARBA00022630"/>
    </source>
</evidence>
<dbReference type="PANTHER" id="PTHR36117:SF3">
    <property type="entry name" value="4-HYDROXYPHENYLACETATE 3-MONOOXYGENASE-RELATED"/>
    <property type="match status" value="1"/>
</dbReference>
<proteinExistence type="inferred from homology"/>
<dbReference type="SUPFAM" id="SSF56645">
    <property type="entry name" value="Acyl-CoA dehydrogenase NM domain-like"/>
    <property type="match status" value="1"/>
</dbReference>
<comment type="catalytic activity">
    <reaction evidence="6">
        <text>4-hydroxyphenylacetate + FADH2 + O2 = 3,4-dihydroxyphenylacetate + FAD + H2O + H(+)</text>
        <dbReference type="Rhea" id="RHEA:30595"/>
        <dbReference type="ChEBI" id="CHEBI:15377"/>
        <dbReference type="ChEBI" id="CHEBI:15378"/>
        <dbReference type="ChEBI" id="CHEBI:15379"/>
        <dbReference type="ChEBI" id="CHEBI:17612"/>
        <dbReference type="ChEBI" id="CHEBI:48999"/>
        <dbReference type="ChEBI" id="CHEBI:57692"/>
        <dbReference type="ChEBI" id="CHEBI:58307"/>
        <dbReference type="EC" id="1.14.14.9"/>
    </reaction>
</comment>
<evidence type="ECO:0000256" key="13">
    <source>
        <dbReference type="SAM" id="MobiDB-lite"/>
    </source>
</evidence>
<evidence type="ECO:0000256" key="4">
    <source>
        <dbReference type="ARBA" id="ARBA00023002"/>
    </source>
</evidence>
<evidence type="ECO:0000259" key="14">
    <source>
        <dbReference type="Pfam" id="PF11794"/>
    </source>
</evidence>
<dbReference type="Pfam" id="PF11794">
    <property type="entry name" value="HpaB_N"/>
    <property type="match status" value="1"/>
</dbReference>
<dbReference type="FunFam" id="1.10.3140.10:FF:000001">
    <property type="entry name" value="4-hydroxyphenylacetate 3-monooxygenase oxygenase component"/>
    <property type="match status" value="1"/>
</dbReference>
<evidence type="ECO:0000313" key="15">
    <source>
        <dbReference type="EMBL" id="STV70493.1"/>
    </source>
</evidence>
<protein>
    <recommendedName>
        <fullName evidence="10">4-hydroxyphenylacetate 3-monooxygenase oxygenase component</fullName>
        <ecNumber evidence="9">1.14.14.9</ecNumber>
    </recommendedName>
    <alternativeName>
        <fullName evidence="11">4-HPA 3-hydroxylase</fullName>
    </alternativeName>
    <alternativeName>
        <fullName evidence="12">4-HPA 3-monooxygenase large component</fullName>
    </alternativeName>
</protein>
<dbReference type="Proteomes" id="UP000255239">
    <property type="component" value="Unassembled WGS sequence"/>
</dbReference>